<dbReference type="EMBL" id="CP001978">
    <property type="protein sequence ID" value="ADP99406.1"/>
    <property type="molecule type" value="Genomic_DNA"/>
</dbReference>
<reference evidence="2" key="2">
    <citation type="submission" date="2010-02" db="EMBL/GenBank/DDBJ databases">
        <title>Complete genome sequence of Marinobacter adhaerens type strain (HP15).</title>
        <authorList>
            <person name="Gaerdes A.A.M."/>
            <person name="Kaeppel E."/>
            <person name="Shezad A."/>
            <person name="Seebah S."/>
            <person name="Teeling H."/>
            <person name="Yarza P."/>
            <person name="Gloeckner F.O."/>
            <person name="Ullrich M.S."/>
        </authorList>
    </citation>
    <scope>NUCLEOTIDE SEQUENCE [LARGE SCALE GENOMIC DNA]</scope>
    <source>
        <strain evidence="2">DSM 23420 / HP15</strain>
    </source>
</reference>
<dbReference type="KEGG" id="mad:HP15_3642"/>
<gene>
    <name evidence="1" type="ordered locus">HP15_3642</name>
</gene>
<dbReference type="AlphaFoldDB" id="E4PHA5"/>
<accession>E4PHA5</accession>
<sequence length="38" mass="3846">MVAVAGKTAHLGNAVTQVHSLIIATKAVFSGGAWLVEP</sequence>
<evidence type="ECO:0000313" key="2">
    <source>
        <dbReference type="Proteomes" id="UP000007077"/>
    </source>
</evidence>
<organism evidence="1 2">
    <name type="scientific">Marinobacter adhaerens (strain DSM 23420 / HP15)</name>
    <dbReference type="NCBI Taxonomy" id="225937"/>
    <lineage>
        <taxon>Bacteria</taxon>
        <taxon>Pseudomonadati</taxon>
        <taxon>Pseudomonadota</taxon>
        <taxon>Gammaproteobacteria</taxon>
        <taxon>Pseudomonadales</taxon>
        <taxon>Marinobacteraceae</taxon>
        <taxon>Marinobacter</taxon>
    </lineage>
</organism>
<dbReference type="HOGENOM" id="CLU_3329820_0_0_6"/>
<protein>
    <submittedName>
        <fullName evidence="1">Uncharacterized protein</fullName>
    </submittedName>
</protein>
<reference evidence="1 2" key="1">
    <citation type="journal article" date="2010" name="Stand. Genomic Sci.">
        <title>Complete genome sequence of Marinobacter adhaerens type strain (HP15), a diatom-interacting marine microorganism.</title>
        <authorList>
            <person name="Gardes A."/>
            <person name="Kaeppel E."/>
            <person name="Shehzad A."/>
            <person name="Seebah S."/>
            <person name="Teeling H."/>
            <person name="Yarza P."/>
            <person name="Glockner F.O."/>
            <person name="Grossart H.P."/>
            <person name="Ullrich M.S."/>
        </authorList>
    </citation>
    <scope>NUCLEOTIDE SEQUENCE [LARGE SCALE GENOMIC DNA]</scope>
    <source>
        <strain evidence="2">DSM 23420 / HP15</strain>
    </source>
</reference>
<evidence type="ECO:0000313" key="1">
    <source>
        <dbReference type="EMBL" id="ADP99406.1"/>
    </source>
</evidence>
<dbReference type="Proteomes" id="UP000007077">
    <property type="component" value="Chromosome"/>
</dbReference>
<proteinExistence type="predicted"/>
<name>E4PHA5_MARAH</name>
<dbReference type="STRING" id="225937.HP15_3642"/>